<organism evidence="1 2">
    <name type="scientific">Eleusine coracana subsp. coracana</name>
    <dbReference type="NCBI Taxonomy" id="191504"/>
    <lineage>
        <taxon>Eukaryota</taxon>
        <taxon>Viridiplantae</taxon>
        <taxon>Streptophyta</taxon>
        <taxon>Embryophyta</taxon>
        <taxon>Tracheophyta</taxon>
        <taxon>Spermatophyta</taxon>
        <taxon>Magnoliopsida</taxon>
        <taxon>Liliopsida</taxon>
        <taxon>Poales</taxon>
        <taxon>Poaceae</taxon>
        <taxon>PACMAD clade</taxon>
        <taxon>Chloridoideae</taxon>
        <taxon>Cynodonteae</taxon>
        <taxon>Eleusininae</taxon>
        <taxon>Eleusine</taxon>
    </lineage>
</organism>
<comment type="caution">
    <text evidence="1">The sequence shown here is derived from an EMBL/GenBank/DDBJ whole genome shotgun (WGS) entry which is preliminary data.</text>
</comment>
<accession>A0AAV5ESB6</accession>
<keyword evidence="2" id="KW-1185">Reference proteome</keyword>
<dbReference type="CDD" id="cd00303">
    <property type="entry name" value="retropepsin_like"/>
    <property type="match status" value="1"/>
</dbReference>
<dbReference type="EMBL" id="BQKI01000078">
    <property type="protein sequence ID" value="GJN25313.1"/>
    <property type="molecule type" value="Genomic_DNA"/>
</dbReference>
<sequence>MQEMWKLFHEDDMIKYDEPLLSEDSAHLQMVLSHAAYSGVEAPRTMKLLGTIQGRAVVILVDFGSSHTFVSSSVARDLTGKMSLDRALKVQVANGDSMQCDAHVCHALWAVQGYEFHSDLKVFPLQYFGMVLGYDWLEQFSPMQVHGGLKWMAVPYQGKTVVI</sequence>
<dbReference type="Gene3D" id="2.40.70.10">
    <property type="entry name" value="Acid Proteases"/>
    <property type="match status" value="1"/>
</dbReference>
<gene>
    <name evidence="1" type="primary">gb13125</name>
    <name evidence="1" type="ORF">PR202_gb13125</name>
</gene>
<name>A0AAV5ESB6_ELECO</name>
<proteinExistence type="predicted"/>
<dbReference type="SUPFAM" id="SSF50630">
    <property type="entry name" value="Acid proteases"/>
    <property type="match status" value="1"/>
</dbReference>
<dbReference type="InterPro" id="IPR021109">
    <property type="entry name" value="Peptidase_aspartic_dom_sf"/>
</dbReference>
<dbReference type="Proteomes" id="UP001054889">
    <property type="component" value="Unassembled WGS sequence"/>
</dbReference>
<protein>
    <submittedName>
        <fullName evidence="1">Uncharacterized protein</fullName>
    </submittedName>
</protein>
<reference evidence="1" key="2">
    <citation type="submission" date="2021-12" db="EMBL/GenBank/DDBJ databases">
        <title>Resequencing data analysis of finger millet.</title>
        <authorList>
            <person name="Hatakeyama M."/>
            <person name="Aluri S."/>
            <person name="Balachadran M.T."/>
            <person name="Sivarajan S.R."/>
            <person name="Poveda L."/>
            <person name="Shimizu-Inatsugi R."/>
            <person name="Schlapbach R."/>
            <person name="Sreeman S.M."/>
            <person name="Shimizu K.K."/>
        </authorList>
    </citation>
    <scope>NUCLEOTIDE SEQUENCE</scope>
</reference>
<reference evidence="1" key="1">
    <citation type="journal article" date="2018" name="DNA Res.">
        <title>Multiple hybrid de novo genome assembly of finger millet, an orphan allotetraploid crop.</title>
        <authorList>
            <person name="Hatakeyama M."/>
            <person name="Aluri S."/>
            <person name="Balachadran M.T."/>
            <person name="Sivarajan S.R."/>
            <person name="Patrignani A."/>
            <person name="Gruter S."/>
            <person name="Poveda L."/>
            <person name="Shimizu-Inatsugi R."/>
            <person name="Baeten J."/>
            <person name="Francoijs K.J."/>
            <person name="Nataraja K.N."/>
            <person name="Reddy Y.A.N."/>
            <person name="Phadnis S."/>
            <person name="Ravikumar R.L."/>
            <person name="Schlapbach R."/>
            <person name="Sreeman S.M."/>
            <person name="Shimizu K.K."/>
        </authorList>
    </citation>
    <scope>NUCLEOTIDE SEQUENCE</scope>
</reference>
<dbReference type="AlphaFoldDB" id="A0AAV5ESB6"/>
<dbReference type="Pfam" id="PF08284">
    <property type="entry name" value="RVP_2"/>
    <property type="match status" value="1"/>
</dbReference>
<evidence type="ECO:0000313" key="1">
    <source>
        <dbReference type="EMBL" id="GJN25313.1"/>
    </source>
</evidence>
<evidence type="ECO:0000313" key="2">
    <source>
        <dbReference type="Proteomes" id="UP001054889"/>
    </source>
</evidence>